<sequence>KFHSIDWCIELNNLFTKVVNGGKGSNYTVDCIILESPLVQVYCNLHTIFQRNFLHTHLTTQHAEMNMAKTFLEVCKHLSKHSPHTVQNG</sequence>
<gene>
    <name evidence="2" type="ORF">SCLCIDRAFT_97547</name>
</gene>
<evidence type="ECO:0000313" key="2">
    <source>
        <dbReference type="EMBL" id="KIM60424.1"/>
    </source>
</evidence>
<dbReference type="STRING" id="1036808.A0A0C3DW31"/>
<feature type="domain" description="DUF6589" evidence="1">
    <location>
        <begin position="1"/>
        <end position="62"/>
    </location>
</feature>
<reference evidence="2 3" key="1">
    <citation type="submission" date="2014-04" db="EMBL/GenBank/DDBJ databases">
        <authorList>
            <consortium name="DOE Joint Genome Institute"/>
            <person name="Kuo A."/>
            <person name="Kohler A."/>
            <person name="Nagy L.G."/>
            <person name="Floudas D."/>
            <person name="Copeland A."/>
            <person name="Barry K.W."/>
            <person name="Cichocki N."/>
            <person name="Veneault-Fourrey C."/>
            <person name="LaButti K."/>
            <person name="Lindquist E.A."/>
            <person name="Lipzen A."/>
            <person name="Lundell T."/>
            <person name="Morin E."/>
            <person name="Murat C."/>
            <person name="Sun H."/>
            <person name="Tunlid A."/>
            <person name="Henrissat B."/>
            <person name="Grigoriev I.V."/>
            <person name="Hibbett D.S."/>
            <person name="Martin F."/>
            <person name="Nordberg H.P."/>
            <person name="Cantor M.N."/>
            <person name="Hua S.X."/>
        </authorList>
    </citation>
    <scope>NUCLEOTIDE SEQUENCE [LARGE SCALE GENOMIC DNA]</scope>
    <source>
        <strain evidence="2 3">Foug A</strain>
    </source>
</reference>
<evidence type="ECO:0000259" key="1">
    <source>
        <dbReference type="Pfam" id="PF20231"/>
    </source>
</evidence>
<reference evidence="3" key="2">
    <citation type="submission" date="2015-01" db="EMBL/GenBank/DDBJ databases">
        <title>Evolutionary Origins and Diversification of the Mycorrhizal Mutualists.</title>
        <authorList>
            <consortium name="DOE Joint Genome Institute"/>
            <consortium name="Mycorrhizal Genomics Consortium"/>
            <person name="Kohler A."/>
            <person name="Kuo A."/>
            <person name="Nagy L.G."/>
            <person name="Floudas D."/>
            <person name="Copeland A."/>
            <person name="Barry K.W."/>
            <person name="Cichocki N."/>
            <person name="Veneault-Fourrey C."/>
            <person name="LaButti K."/>
            <person name="Lindquist E.A."/>
            <person name="Lipzen A."/>
            <person name="Lundell T."/>
            <person name="Morin E."/>
            <person name="Murat C."/>
            <person name="Riley R."/>
            <person name="Ohm R."/>
            <person name="Sun H."/>
            <person name="Tunlid A."/>
            <person name="Henrissat B."/>
            <person name="Grigoriev I.V."/>
            <person name="Hibbett D.S."/>
            <person name="Martin F."/>
        </authorList>
    </citation>
    <scope>NUCLEOTIDE SEQUENCE [LARGE SCALE GENOMIC DNA]</scope>
    <source>
        <strain evidence="3">Foug A</strain>
    </source>
</reference>
<dbReference type="InParanoid" id="A0A0C3DW31"/>
<proteinExistence type="predicted"/>
<dbReference type="EMBL" id="KN822062">
    <property type="protein sequence ID" value="KIM60424.1"/>
    <property type="molecule type" value="Genomic_DNA"/>
</dbReference>
<name>A0A0C3DW31_9AGAM</name>
<protein>
    <recommendedName>
        <fullName evidence="1">DUF6589 domain-containing protein</fullName>
    </recommendedName>
</protein>
<dbReference type="OrthoDB" id="4743193at2759"/>
<dbReference type="Pfam" id="PF20231">
    <property type="entry name" value="DUF6589"/>
    <property type="match status" value="1"/>
</dbReference>
<evidence type="ECO:0000313" key="3">
    <source>
        <dbReference type="Proteomes" id="UP000053989"/>
    </source>
</evidence>
<accession>A0A0C3DW31</accession>
<organism evidence="2 3">
    <name type="scientific">Scleroderma citrinum Foug A</name>
    <dbReference type="NCBI Taxonomy" id="1036808"/>
    <lineage>
        <taxon>Eukaryota</taxon>
        <taxon>Fungi</taxon>
        <taxon>Dikarya</taxon>
        <taxon>Basidiomycota</taxon>
        <taxon>Agaricomycotina</taxon>
        <taxon>Agaricomycetes</taxon>
        <taxon>Agaricomycetidae</taxon>
        <taxon>Boletales</taxon>
        <taxon>Sclerodermatineae</taxon>
        <taxon>Sclerodermataceae</taxon>
        <taxon>Scleroderma</taxon>
    </lineage>
</organism>
<dbReference type="InterPro" id="IPR046496">
    <property type="entry name" value="DUF6589"/>
</dbReference>
<dbReference type="HOGENOM" id="CLU_142942_0_0_1"/>
<dbReference type="Proteomes" id="UP000053989">
    <property type="component" value="Unassembled WGS sequence"/>
</dbReference>
<feature type="non-terminal residue" evidence="2">
    <location>
        <position position="1"/>
    </location>
</feature>
<dbReference type="AlphaFoldDB" id="A0A0C3DW31"/>
<feature type="non-terminal residue" evidence="2">
    <location>
        <position position="89"/>
    </location>
</feature>
<keyword evidence="3" id="KW-1185">Reference proteome</keyword>